<accession>A0A8H5XQS2</accession>
<keyword evidence="4" id="KW-0443">Lipid metabolism</keyword>
<proteinExistence type="predicted"/>
<keyword evidence="5" id="KW-0496">Mitochondrion</keyword>
<dbReference type="InterPro" id="IPR000182">
    <property type="entry name" value="GNAT_dom"/>
</dbReference>
<dbReference type="InterPro" id="IPR052377">
    <property type="entry name" value="Mitochondrial_ECH-domain"/>
</dbReference>
<dbReference type="InterPro" id="IPR029045">
    <property type="entry name" value="ClpP/crotonase-like_dom_sf"/>
</dbReference>
<evidence type="ECO:0000256" key="1">
    <source>
        <dbReference type="ARBA" id="ARBA00004173"/>
    </source>
</evidence>
<feature type="region of interest" description="Disordered" evidence="8">
    <location>
        <begin position="475"/>
        <end position="516"/>
    </location>
</feature>
<dbReference type="Proteomes" id="UP000532311">
    <property type="component" value="Unassembled WGS sequence"/>
</dbReference>
<evidence type="ECO:0000256" key="3">
    <source>
        <dbReference type="ARBA" id="ARBA00022946"/>
    </source>
</evidence>
<reference evidence="10 11" key="1">
    <citation type="submission" date="2020-05" db="EMBL/GenBank/DDBJ databases">
        <title>Identification and distribution of gene clusters putatively required for synthesis of sphingolipid metabolism inhibitors in phylogenetically diverse species of the filamentous fungus Fusarium.</title>
        <authorList>
            <person name="Kim H.-S."/>
            <person name="Busman M."/>
            <person name="Brown D.W."/>
            <person name="Divon H."/>
            <person name="Uhlig S."/>
            <person name="Proctor R.H."/>
        </authorList>
    </citation>
    <scope>NUCLEOTIDE SEQUENCE [LARGE SCALE GENOMIC DNA]</scope>
    <source>
        <strain evidence="10 11">NRRL 26131</strain>
    </source>
</reference>
<dbReference type="GO" id="GO:0016836">
    <property type="term" value="F:hydro-lyase activity"/>
    <property type="evidence" value="ECO:0007669"/>
    <property type="project" value="TreeGrafter"/>
</dbReference>
<dbReference type="AlphaFoldDB" id="A0A8H5XQS2"/>
<comment type="function">
    <text evidence="6">May play a role in fatty acid biosynthesis and insulin sensitivity.</text>
</comment>
<dbReference type="PANTHER" id="PTHR43602:SF1">
    <property type="entry name" value="ENOYL-COA HYDRATASE DOMAIN-CONTAINING PROTEIN 3, MITOCHONDRIAL"/>
    <property type="match status" value="1"/>
</dbReference>
<dbReference type="InterPro" id="IPR001753">
    <property type="entry name" value="Enoyl-CoA_hydra/iso"/>
</dbReference>
<evidence type="ECO:0000256" key="6">
    <source>
        <dbReference type="ARBA" id="ARBA00037410"/>
    </source>
</evidence>
<gene>
    <name evidence="10" type="ORF">FGLOB1_12549</name>
</gene>
<dbReference type="PROSITE" id="PS51186">
    <property type="entry name" value="GNAT"/>
    <property type="match status" value="1"/>
</dbReference>
<keyword evidence="11" id="KW-1185">Reference proteome</keyword>
<name>A0A8H5XQS2_9HYPO</name>
<keyword evidence="2" id="KW-0276">Fatty acid metabolism</keyword>
<sequence length="516" mass="56896">MAIAASQLRQKSWRRDEFLISTDPSLIPVKEVIKVFTSKEFYWAKPLPEDATREMLDNGLSFGLYDTDTDSPPPSPGNPIKQKTSGPKFIGFARCVTDFTTVLYITDVWVTPAYRSEGLGTWLMECVNEVAESMPHLRKSMLATGDWEKSVPFYERLPPRAAYIKLSNPTKRNALSIPVLRDLKSQLDSALALRPTSRMGMLPKFSQQALNELEWALKGPKSKHWERWGWLVSASEWKKQRAGAPDVLVLRSEGPVFSSGHDLKELSEMSRDDVRTLFELCADVMRTIRRSPVPVVCPIQGIATAAGFQLAMSTDFPIALPDTQFALPGAKIGLPCTSPSTAVSRRLPAATTYRLLATAEPIKASDHPDVIDVVKVSPGQDPEEAFEKRVLDVVERLLSMSPQQQAVGKWAYWTQFEFGKSNGDGYEQASLWAARVMALHARSEDAKEGITAFLEKREPVWISSGEVEETAAGIATPETGAPATQADAIATGAGESTAESRTPENDVNHPTTTDRS</sequence>
<dbReference type="InterPro" id="IPR016181">
    <property type="entry name" value="Acyl_CoA_acyltransferase"/>
</dbReference>
<feature type="compositionally biased region" description="Basic and acidic residues" evidence="8">
    <location>
        <begin position="501"/>
        <end position="516"/>
    </location>
</feature>
<dbReference type="InterPro" id="IPR014748">
    <property type="entry name" value="Enoyl-CoA_hydra_C"/>
</dbReference>
<evidence type="ECO:0000313" key="10">
    <source>
        <dbReference type="EMBL" id="KAF5697757.1"/>
    </source>
</evidence>
<dbReference type="GO" id="GO:0016747">
    <property type="term" value="F:acyltransferase activity, transferring groups other than amino-acyl groups"/>
    <property type="evidence" value="ECO:0007669"/>
    <property type="project" value="InterPro"/>
</dbReference>
<evidence type="ECO:0000256" key="5">
    <source>
        <dbReference type="ARBA" id="ARBA00023128"/>
    </source>
</evidence>
<evidence type="ECO:0000259" key="9">
    <source>
        <dbReference type="PROSITE" id="PS51186"/>
    </source>
</evidence>
<evidence type="ECO:0000256" key="8">
    <source>
        <dbReference type="SAM" id="MobiDB-lite"/>
    </source>
</evidence>
<dbReference type="Pfam" id="PF00378">
    <property type="entry name" value="ECH_1"/>
    <property type="match status" value="1"/>
</dbReference>
<protein>
    <recommendedName>
        <fullName evidence="7">Enoyl-CoA hydratase domain-containing protein 3, mitochondrial</fullName>
    </recommendedName>
</protein>
<dbReference type="GO" id="GO:0006631">
    <property type="term" value="P:fatty acid metabolic process"/>
    <property type="evidence" value="ECO:0007669"/>
    <property type="project" value="UniProtKB-KW"/>
</dbReference>
<keyword evidence="3" id="KW-0809">Transit peptide</keyword>
<feature type="domain" description="N-acetyltransferase" evidence="9">
    <location>
        <begin position="31"/>
        <end position="220"/>
    </location>
</feature>
<dbReference type="CDD" id="cd04301">
    <property type="entry name" value="NAT_SF"/>
    <property type="match status" value="1"/>
</dbReference>
<dbReference type="Gene3D" id="1.10.12.10">
    <property type="entry name" value="Lyase 2-enoyl-coa Hydratase, Chain A, domain 2"/>
    <property type="match status" value="1"/>
</dbReference>
<dbReference type="CDD" id="cd06558">
    <property type="entry name" value="crotonase-like"/>
    <property type="match status" value="1"/>
</dbReference>
<dbReference type="Gene3D" id="3.90.226.10">
    <property type="entry name" value="2-enoyl-CoA Hydratase, Chain A, domain 1"/>
    <property type="match status" value="1"/>
</dbReference>
<comment type="caution">
    <text evidence="10">The sequence shown here is derived from an EMBL/GenBank/DDBJ whole genome shotgun (WGS) entry which is preliminary data.</text>
</comment>
<dbReference type="SUPFAM" id="SSF55729">
    <property type="entry name" value="Acyl-CoA N-acyltransferases (Nat)"/>
    <property type="match status" value="1"/>
</dbReference>
<dbReference type="Gene3D" id="3.40.630.30">
    <property type="match status" value="1"/>
</dbReference>
<dbReference type="GO" id="GO:0005739">
    <property type="term" value="C:mitochondrion"/>
    <property type="evidence" value="ECO:0007669"/>
    <property type="project" value="UniProtKB-SubCell"/>
</dbReference>
<dbReference type="Pfam" id="PF00583">
    <property type="entry name" value="Acetyltransf_1"/>
    <property type="match status" value="1"/>
</dbReference>
<evidence type="ECO:0000256" key="2">
    <source>
        <dbReference type="ARBA" id="ARBA00022832"/>
    </source>
</evidence>
<dbReference type="EMBL" id="JAAQPF010000707">
    <property type="protein sequence ID" value="KAF5697757.1"/>
    <property type="molecule type" value="Genomic_DNA"/>
</dbReference>
<comment type="subcellular location">
    <subcellularLocation>
        <location evidence="1">Mitochondrion</location>
    </subcellularLocation>
</comment>
<dbReference type="PANTHER" id="PTHR43602">
    <property type="match status" value="1"/>
</dbReference>
<evidence type="ECO:0000256" key="7">
    <source>
        <dbReference type="ARBA" id="ARBA00040545"/>
    </source>
</evidence>
<evidence type="ECO:0000256" key="4">
    <source>
        <dbReference type="ARBA" id="ARBA00023098"/>
    </source>
</evidence>
<dbReference type="SUPFAM" id="SSF52096">
    <property type="entry name" value="ClpP/crotonase"/>
    <property type="match status" value="1"/>
</dbReference>
<evidence type="ECO:0000313" key="11">
    <source>
        <dbReference type="Proteomes" id="UP000532311"/>
    </source>
</evidence>
<organism evidence="10 11">
    <name type="scientific">Fusarium globosum</name>
    <dbReference type="NCBI Taxonomy" id="78864"/>
    <lineage>
        <taxon>Eukaryota</taxon>
        <taxon>Fungi</taxon>
        <taxon>Dikarya</taxon>
        <taxon>Ascomycota</taxon>
        <taxon>Pezizomycotina</taxon>
        <taxon>Sordariomycetes</taxon>
        <taxon>Hypocreomycetidae</taxon>
        <taxon>Hypocreales</taxon>
        <taxon>Nectriaceae</taxon>
        <taxon>Fusarium</taxon>
        <taxon>Fusarium fujikuroi species complex</taxon>
    </lineage>
</organism>